<name>A0ABS6WPI7_9HYPH</name>
<sequence length="287" mass="30542">MSRKSIPDGVLRTAVRPARIGALLAALGIAAFPFALAMVPPAAALSELQSPTTGQTVPIDALPSGPEPSPTEQTTPPPDRAIERLPLPPLEGEQVGPDGGLPDPAPPIRRRPEHRERAPTPPVTEPAAPQQPASEVFHDLENLPPPVARMRELIRTAALGGEPQALRALLGRGPTATQISIGDIAEDPVEYLQSISGDGEGLEILAIILDILDAGYVRLGAGTAEEIYVWPYFVISDLDTLSNAQKVEILRIVTAGDLEDMKNFGAYNFFRLGITPDGQWQSFLAGD</sequence>
<accession>A0ABS6WPI7</accession>
<evidence type="ECO:0000313" key="2">
    <source>
        <dbReference type="EMBL" id="MBW3097884.1"/>
    </source>
</evidence>
<dbReference type="Proteomes" id="UP001430804">
    <property type="component" value="Unassembled WGS sequence"/>
</dbReference>
<dbReference type="RefSeq" id="WP_219201840.1">
    <property type="nucleotide sequence ID" value="NZ_JAHWQX010000003.1"/>
</dbReference>
<feature type="compositionally biased region" description="Pro residues" evidence="1">
    <location>
        <begin position="65"/>
        <end position="79"/>
    </location>
</feature>
<protein>
    <submittedName>
        <fullName evidence="2">Uncharacterized protein</fullName>
    </submittedName>
</protein>
<evidence type="ECO:0000313" key="3">
    <source>
        <dbReference type="Proteomes" id="UP001430804"/>
    </source>
</evidence>
<proteinExistence type="predicted"/>
<organism evidence="2 3">
    <name type="scientific">Pseudohoeflea coraliihabitans</name>
    <dbReference type="NCBI Taxonomy" id="2860393"/>
    <lineage>
        <taxon>Bacteria</taxon>
        <taxon>Pseudomonadati</taxon>
        <taxon>Pseudomonadota</taxon>
        <taxon>Alphaproteobacteria</taxon>
        <taxon>Hyphomicrobiales</taxon>
        <taxon>Rhizobiaceae</taxon>
        <taxon>Pseudohoeflea</taxon>
    </lineage>
</organism>
<dbReference type="EMBL" id="JAHWQX010000003">
    <property type="protein sequence ID" value="MBW3097884.1"/>
    <property type="molecule type" value="Genomic_DNA"/>
</dbReference>
<feature type="region of interest" description="Disordered" evidence="1">
    <location>
        <begin position="49"/>
        <end position="132"/>
    </location>
</feature>
<gene>
    <name evidence="2" type="ORF">KY465_11395</name>
</gene>
<comment type="caution">
    <text evidence="2">The sequence shown here is derived from an EMBL/GenBank/DDBJ whole genome shotgun (WGS) entry which is preliminary data.</text>
</comment>
<reference evidence="2" key="1">
    <citation type="submission" date="2021-07" db="EMBL/GenBank/DDBJ databases">
        <title>Pseudohoeflea marina sp. nov. a polyhydroxyalcanoate-producing bacterium.</title>
        <authorList>
            <person name="Zheng W."/>
            <person name="Yu S."/>
            <person name="Huang Y."/>
        </authorList>
    </citation>
    <scope>NUCLEOTIDE SEQUENCE</scope>
    <source>
        <strain evidence="2">DP4N28-3</strain>
    </source>
</reference>
<keyword evidence="3" id="KW-1185">Reference proteome</keyword>
<evidence type="ECO:0000256" key="1">
    <source>
        <dbReference type="SAM" id="MobiDB-lite"/>
    </source>
</evidence>